<dbReference type="AlphaFoldDB" id="A0A8C2G8R1"/>
<dbReference type="SMART" id="SM00320">
    <property type="entry name" value="WD40"/>
    <property type="match status" value="5"/>
</dbReference>
<evidence type="ECO:0000256" key="1">
    <source>
        <dbReference type="ARBA" id="ARBA00004308"/>
    </source>
</evidence>
<dbReference type="InterPro" id="IPR013577">
    <property type="entry name" value="LLGL2"/>
</dbReference>
<evidence type="ECO:0000259" key="13">
    <source>
        <dbReference type="Pfam" id="PF08596"/>
    </source>
</evidence>
<gene>
    <name evidence="14" type="primary">LOC109046926</name>
</gene>
<dbReference type="InterPro" id="IPR015943">
    <property type="entry name" value="WD40/YVTN_repeat-like_dom_sf"/>
</dbReference>
<dbReference type="GO" id="GO:0030864">
    <property type="term" value="C:cortical actin cytoskeleton"/>
    <property type="evidence" value="ECO:0007669"/>
    <property type="project" value="TreeGrafter"/>
</dbReference>
<dbReference type="InterPro" id="IPR036322">
    <property type="entry name" value="WD40_repeat_dom_sf"/>
</dbReference>
<feature type="transmembrane region" description="Helical" evidence="11">
    <location>
        <begin position="75"/>
        <end position="96"/>
    </location>
</feature>
<dbReference type="GO" id="GO:0032878">
    <property type="term" value="P:regulation of establishment or maintenance of cell polarity"/>
    <property type="evidence" value="ECO:0007669"/>
    <property type="project" value="TreeGrafter"/>
</dbReference>
<dbReference type="SUPFAM" id="SSF50978">
    <property type="entry name" value="WD40 repeat-like"/>
    <property type="match status" value="2"/>
</dbReference>
<evidence type="ECO:0000256" key="3">
    <source>
        <dbReference type="ARBA" id="ARBA00008070"/>
    </source>
</evidence>
<feature type="domain" description="Lethal giant larvae (Lgl)-like C-terminal" evidence="13">
    <location>
        <begin position="660"/>
        <end position="897"/>
    </location>
</feature>
<keyword evidence="9 11" id="KW-0472">Membrane</keyword>
<keyword evidence="4" id="KW-0268">Exocytosis</keyword>
<dbReference type="Pfam" id="PF08596">
    <property type="entry name" value="Lgl_C"/>
    <property type="match status" value="1"/>
</dbReference>
<dbReference type="GO" id="GO:0006887">
    <property type="term" value="P:exocytosis"/>
    <property type="evidence" value="ECO:0007669"/>
    <property type="project" value="UniProtKB-KW"/>
</dbReference>
<dbReference type="GO" id="GO:0005096">
    <property type="term" value="F:GTPase activator activity"/>
    <property type="evidence" value="ECO:0007669"/>
    <property type="project" value="TreeGrafter"/>
</dbReference>
<evidence type="ECO:0000256" key="5">
    <source>
        <dbReference type="ARBA" id="ARBA00022490"/>
    </source>
</evidence>
<dbReference type="PROSITE" id="PS50082">
    <property type="entry name" value="WD_REPEATS_2"/>
    <property type="match status" value="1"/>
</dbReference>
<keyword evidence="11" id="KW-1133">Transmembrane helix</keyword>
<evidence type="ECO:0000256" key="9">
    <source>
        <dbReference type="ARBA" id="ARBA00023136"/>
    </source>
</evidence>
<organism evidence="14 15">
    <name type="scientific">Cyprinus carpio</name>
    <name type="common">Common carp</name>
    <dbReference type="NCBI Taxonomy" id="7962"/>
    <lineage>
        <taxon>Eukaryota</taxon>
        <taxon>Metazoa</taxon>
        <taxon>Chordata</taxon>
        <taxon>Craniata</taxon>
        <taxon>Vertebrata</taxon>
        <taxon>Euteleostomi</taxon>
        <taxon>Actinopterygii</taxon>
        <taxon>Neopterygii</taxon>
        <taxon>Teleostei</taxon>
        <taxon>Ostariophysi</taxon>
        <taxon>Cypriniformes</taxon>
        <taxon>Cyprinidae</taxon>
        <taxon>Cyprininae</taxon>
        <taxon>Cyprinus</taxon>
    </lineage>
</organism>
<evidence type="ECO:0000256" key="4">
    <source>
        <dbReference type="ARBA" id="ARBA00022483"/>
    </source>
</evidence>
<dbReference type="GO" id="GO:0005886">
    <property type="term" value="C:plasma membrane"/>
    <property type="evidence" value="ECO:0007669"/>
    <property type="project" value="TreeGrafter"/>
</dbReference>
<dbReference type="GO" id="GO:0008593">
    <property type="term" value="P:regulation of Notch signaling pathway"/>
    <property type="evidence" value="ECO:0007669"/>
    <property type="project" value="TreeGrafter"/>
</dbReference>
<dbReference type="GO" id="GO:0051294">
    <property type="term" value="P:establishment of spindle orientation"/>
    <property type="evidence" value="ECO:0007669"/>
    <property type="project" value="TreeGrafter"/>
</dbReference>
<evidence type="ECO:0000256" key="11">
    <source>
        <dbReference type="SAM" id="Phobius"/>
    </source>
</evidence>
<evidence type="ECO:0000256" key="7">
    <source>
        <dbReference type="ARBA" id="ARBA00022574"/>
    </source>
</evidence>
<evidence type="ECO:0000313" key="15">
    <source>
        <dbReference type="Proteomes" id="UP000694701"/>
    </source>
</evidence>
<accession>A0A8C2G8R1</accession>
<evidence type="ECO:0000313" key="14">
    <source>
        <dbReference type="Ensembl" id="ENSCCRP00020064514.1"/>
    </source>
</evidence>
<dbReference type="GO" id="GO:0006893">
    <property type="term" value="P:Golgi to plasma membrane transport"/>
    <property type="evidence" value="ECO:0007669"/>
    <property type="project" value="TreeGrafter"/>
</dbReference>
<keyword evidence="7 10" id="KW-0853">WD repeat</keyword>
<evidence type="ECO:0000259" key="12">
    <source>
        <dbReference type="Pfam" id="PF08366"/>
    </source>
</evidence>
<evidence type="ECO:0000256" key="6">
    <source>
        <dbReference type="ARBA" id="ARBA00022553"/>
    </source>
</evidence>
<reference evidence="14" key="1">
    <citation type="submission" date="2025-08" db="UniProtKB">
        <authorList>
            <consortium name="Ensembl"/>
        </authorList>
    </citation>
    <scope>IDENTIFICATION</scope>
</reference>
<evidence type="ECO:0000256" key="10">
    <source>
        <dbReference type="PROSITE-ProRule" id="PRU00221"/>
    </source>
</evidence>
<dbReference type="Proteomes" id="UP000694701">
    <property type="component" value="Unplaced"/>
</dbReference>
<dbReference type="GO" id="GO:0012505">
    <property type="term" value="C:endomembrane system"/>
    <property type="evidence" value="ECO:0007669"/>
    <property type="project" value="UniProtKB-SubCell"/>
</dbReference>
<keyword evidence="11" id="KW-0812">Transmembrane</keyword>
<dbReference type="Ensembl" id="ENSCCRT00020071036.1">
    <property type="protein sequence ID" value="ENSCCRP00020064514.1"/>
    <property type="gene ID" value="ENSCCRG00020029643.1"/>
</dbReference>
<evidence type="ECO:0000256" key="8">
    <source>
        <dbReference type="ARBA" id="ARBA00022737"/>
    </source>
</evidence>
<dbReference type="InterPro" id="IPR000664">
    <property type="entry name" value="Lethal2_giant"/>
</dbReference>
<protein>
    <submittedName>
        <fullName evidence="14">LLGL scribble cell polarity complex component 1</fullName>
    </submittedName>
</protein>
<sequence length="924" mass="101994">MCDFLFSSFTQTVEHGFPNQPSALAYDPKLQLMAIGTKSGAIKIYGAPGVEMTGLHKDTAAVTQIHFLYGQVRPCFSHCSLLGVGVWFFLFCFFFATRVTVMLLKLSCDLLALGTEGGGVHFLELPTLTLLNNIPEEYKCGKSLGPVESLQQHPQDSDKILIGYSRGLVVLWDLNSRHVDNLFLGKQQLESLVWERSGNSFVSSHSDGGYMVWAVSSSNPCTHDPISSTIPYGEAHLVLFSGGMPRASYGDRHCLTILQDSSHVTLDFTSRVIDFFTIHCTDKDKEFDDPSALVVLLEEELVVIDLQMAGWPTVPAPYLAPLHSSAITCSCHISNVPPRLWERVISAGQQQCPLQNYENWPLCGGKNLAADPKPKELLLTGHEDGTVRFWDASGVSLKPLYKLSTANIFQTDGDHNDSLTQAGEEEWPPFRKVGCFDPYSDDPRLAIQKISVCKYSGKLVVAGTAGQVIVLVLSDEKSDHMIDVATVDLLQDREGFTWKGHDRLPPKSGSVVFAPGFQPVVLVQCMPPAAVTAVTLHAEWNLIAFGTSHGFGLFDYHRRSPVCTLHPNDSLAMEGPLSRVKSLKKSLRQSFRRIRKSRVSGKKRVVVNSPTSKVQEANAQLAEHDAEVTPVQRRIEPRSADDSLSGVVRCLCFADTFLRDGTHHGPTMWAGTNSGSVYAYALDVPSQEKFSEQSVEALLGKEIQLMHRAPVVSIAVLDGRGNPLPEPYEVSRDLAKAPDMQGSHSVLIVSEEQFKVFMLPKVSAKTKFKLTAHEGCRVRKVALSNFTSVSSEEYSENALVCLTNLGDIHVFSVPALRPQVRYDCIRKEDISGIASCVFTKTGQGFYLISPSEYERFSLSARVITEPLCRVDVERPHDLSAHRQLPFKSECEIPPTSKLQQIRYLIFNILYQGDFTVGGATQAIS</sequence>
<dbReference type="GO" id="GO:0030866">
    <property type="term" value="P:cortical actin cytoskeleton organization"/>
    <property type="evidence" value="ECO:0007669"/>
    <property type="project" value="TreeGrafter"/>
</dbReference>
<name>A0A8C2G8R1_CYPCA</name>
<dbReference type="GO" id="GO:0045159">
    <property type="term" value="F:myosin II binding"/>
    <property type="evidence" value="ECO:0007669"/>
    <property type="project" value="TreeGrafter"/>
</dbReference>
<evidence type="ECO:0000256" key="2">
    <source>
        <dbReference type="ARBA" id="ARBA00004496"/>
    </source>
</evidence>
<proteinExistence type="inferred from homology"/>
<dbReference type="PRINTS" id="PR00962">
    <property type="entry name" value="LETHAL2GIANT"/>
</dbReference>
<dbReference type="InterPro" id="IPR013905">
    <property type="entry name" value="Lgl_C_dom"/>
</dbReference>
<keyword evidence="6" id="KW-0597">Phosphoprotein</keyword>
<feature type="domain" description="Lethal giant larvae homologue 2" evidence="12">
    <location>
        <begin position="235"/>
        <end position="312"/>
    </location>
</feature>
<keyword evidence="8" id="KW-0677">Repeat</keyword>
<dbReference type="InterPro" id="IPR001680">
    <property type="entry name" value="WD40_rpt"/>
</dbReference>
<dbReference type="PANTHER" id="PTHR10241:SF21">
    <property type="entry name" value="LETHAL(2) GIANT LARVAE PROTEIN HOMOLOG 1"/>
    <property type="match status" value="1"/>
</dbReference>
<dbReference type="PANTHER" id="PTHR10241">
    <property type="entry name" value="LETHAL 2 GIANT LARVAE PROTEIN"/>
    <property type="match status" value="1"/>
</dbReference>
<dbReference type="Gene3D" id="2.130.10.10">
    <property type="entry name" value="YVTN repeat-like/Quinoprotein amine dehydrogenase"/>
    <property type="match status" value="2"/>
</dbReference>
<dbReference type="Pfam" id="PF08366">
    <property type="entry name" value="LLGL"/>
    <property type="match status" value="1"/>
</dbReference>
<feature type="repeat" description="WD" evidence="10">
    <location>
        <begin position="377"/>
        <end position="391"/>
    </location>
</feature>
<comment type="similarity">
    <text evidence="3">Belongs to the WD repeat L(2)GL family.</text>
</comment>
<keyword evidence="5" id="KW-0963">Cytoplasm</keyword>
<comment type="subcellular location">
    <subcellularLocation>
        <location evidence="2">Cytoplasm</location>
    </subcellularLocation>
    <subcellularLocation>
        <location evidence="1">Endomembrane system</location>
    </subcellularLocation>
</comment>